<dbReference type="GO" id="GO:0005737">
    <property type="term" value="C:cytoplasm"/>
    <property type="evidence" value="ECO:0007669"/>
    <property type="project" value="TreeGrafter"/>
</dbReference>
<dbReference type="GO" id="GO:0005634">
    <property type="term" value="C:nucleus"/>
    <property type="evidence" value="ECO:0007669"/>
    <property type="project" value="TreeGrafter"/>
</dbReference>
<dbReference type="PANTHER" id="PTHR43895">
    <property type="entry name" value="CALCIUM/CALMODULIN-DEPENDENT PROTEIN KINASE KINASE-RELATED"/>
    <property type="match status" value="1"/>
</dbReference>
<evidence type="ECO:0000256" key="3">
    <source>
        <dbReference type="ARBA" id="ARBA00022679"/>
    </source>
</evidence>
<dbReference type="Proteomes" id="UP001164286">
    <property type="component" value="Unassembled WGS sequence"/>
</dbReference>
<comment type="catalytic activity">
    <reaction evidence="7">
        <text>L-threonyl-[protein] + ATP = O-phospho-L-threonyl-[protein] + ADP + H(+)</text>
        <dbReference type="Rhea" id="RHEA:46608"/>
        <dbReference type="Rhea" id="RHEA-COMP:11060"/>
        <dbReference type="Rhea" id="RHEA-COMP:11605"/>
        <dbReference type="ChEBI" id="CHEBI:15378"/>
        <dbReference type="ChEBI" id="CHEBI:30013"/>
        <dbReference type="ChEBI" id="CHEBI:30616"/>
        <dbReference type="ChEBI" id="CHEBI:61977"/>
        <dbReference type="ChEBI" id="CHEBI:456216"/>
        <dbReference type="EC" id="2.7.11.1"/>
    </reaction>
</comment>
<evidence type="ECO:0000256" key="6">
    <source>
        <dbReference type="ARBA" id="ARBA00022840"/>
    </source>
</evidence>
<evidence type="ECO:0000256" key="4">
    <source>
        <dbReference type="ARBA" id="ARBA00022741"/>
    </source>
</evidence>
<name>A0AA38LYD7_9TREE</name>
<dbReference type="RefSeq" id="XP_052948613.1">
    <property type="nucleotide sequence ID" value="XM_053086504.1"/>
</dbReference>
<dbReference type="AlphaFoldDB" id="A0AA38LYD7"/>
<dbReference type="PROSITE" id="PS50011">
    <property type="entry name" value="PROTEIN_KINASE_DOM"/>
    <property type="match status" value="1"/>
</dbReference>
<dbReference type="Pfam" id="PF00069">
    <property type="entry name" value="Pkinase"/>
    <property type="match status" value="1"/>
</dbReference>
<dbReference type="SMART" id="SM00220">
    <property type="entry name" value="S_TKc"/>
    <property type="match status" value="1"/>
</dbReference>
<dbReference type="FunFam" id="1.10.510.10:FF:000707">
    <property type="entry name" value="CAMK/CAMKL/CHK1 protein kinase"/>
    <property type="match status" value="1"/>
</dbReference>
<dbReference type="GO" id="GO:0004674">
    <property type="term" value="F:protein serine/threonine kinase activity"/>
    <property type="evidence" value="ECO:0007669"/>
    <property type="project" value="UniProtKB-KW"/>
</dbReference>
<evidence type="ECO:0000259" key="11">
    <source>
        <dbReference type="PROSITE" id="PS50011"/>
    </source>
</evidence>
<dbReference type="EMBL" id="JAKWFO010000002">
    <property type="protein sequence ID" value="KAI9638836.1"/>
    <property type="molecule type" value="Genomic_DNA"/>
</dbReference>
<evidence type="ECO:0000256" key="10">
    <source>
        <dbReference type="RuleBase" id="RU000304"/>
    </source>
</evidence>
<evidence type="ECO:0000256" key="9">
    <source>
        <dbReference type="PROSITE-ProRule" id="PRU10141"/>
    </source>
</evidence>
<protein>
    <recommendedName>
        <fullName evidence="1">non-specific serine/threonine protein kinase</fullName>
        <ecNumber evidence="1">2.7.11.1</ecNumber>
    </recommendedName>
</protein>
<dbReference type="GeneID" id="77725705"/>
<keyword evidence="3" id="KW-0808">Transferase</keyword>
<evidence type="ECO:0000256" key="1">
    <source>
        <dbReference type="ARBA" id="ARBA00012513"/>
    </source>
</evidence>
<dbReference type="InterPro" id="IPR008271">
    <property type="entry name" value="Ser/Thr_kinase_AS"/>
</dbReference>
<organism evidence="12 13">
    <name type="scientific">Dioszegia hungarica</name>
    <dbReference type="NCBI Taxonomy" id="4972"/>
    <lineage>
        <taxon>Eukaryota</taxon>
        <taxon>Fungi</taxon>
        <taxon>Dikarya</taxon>
        <taxon>Basidiomycota</taxon>
        <taxon>Agaricomycotina</taxon>
        <taxon>Tremellomycetes</taxon>
        <taxon>Tremellales</taxon>
        <taxon>Bulleribasidiaceae</taxon>
        <taxon>Dioszegia</taxon>
    </lineage>
</organism>
<comment type="catalytic activity">
    <reaction evidence="8">
        <text>L-seryl-[protein] + ATP = O-phospho-L-seryl-[protein] + ADP + H(+)</text>
        <dbReference type="Rhea" id="RHEA:17989"/>
        <dbReference type="Rhea" id="RHEA-COMP:9863"/>
        <dbReference type="Rhea" id="RHEA-COMP:11604"/>
        <dbReference type="ChEBI" id="CHEBI:15378"/>
        <dbReference type="ChEBI" id="CHEBI:29999"/>
        <dbReference type="ChEBI" id="CHEBI:30616"/>
        <dbReference type="ChEBI" id="CHEBI:83421"/>
        <dbReference type="ChEBI" id="CHEBI:456216"/>
        <dbReference type="EC" id="2.7.11.1"/>
    </reaction>
</comment>
<evidence type="ECO:0000256" key="8">
    <source>
        <dbReference type="ARBA" id="ARBA00048679"/>
    </source>
</evidence>
<dbReference type="Gene3D" id="1.10.510.10">
    <property type="entry name" value="Transferase(Phosphotransferase) domain 1"/>
    <property type="match status" value="1"/>
</dbReference>
<gene>
    <name evidence="12" type="ORF">MKK02DRAFT_22034</name>
</gene>
<dbReference type="GO" id="GO:0007095">
    <property type="term" value="P:mitotic G2 DNA damage checkpoint signaling"/>
    <property type="evidence" value="ECO:0007669"/>
    <property type="project" value="TreeGrafter"/>
</dbReference>
<dbReference type="GO" id="GO:0035861">
    <property type="term" value="C:site of double-strand break"/>
    <property type="evidence" value="ECO:0007669"/>
    <property type="project" value="TreeGrafter"/>
</dbReference>
<dbReference type="InterPro" id="IPR000719">
    <property type="entry name" value="Prot_kinase_dom"/>
</dbReference>
<dbReference type="InterPro" id="IPR017441">
    <property type="entry name" value="Protein_kinase_ATP_BS"/>
</dbReference>
<feature type="domain" description="Protein kinase" evidence="11">
    <location>
        <begin position="28"/>
        <end position="305"/>
    </location>
</feature>
<proteinExistence type="inferred from homology"/>
<keyword evidence="4 9" id="KW-0547">Nucleotide-binding</keyword>
<comment type="caution">
    <text evidence="12">The sequence shown here is derived from an EMBL/GenBank/DDBJ whole genome shotgun (WGS) entry which is preliminary data.</text>
</comment>
<sequence>MTQYSDATLPGTRSKLRAELVYPSIAGYTLSTQIGGGGFSKVFLATAQIKGKDHLAACKVVAIYQAPDQKHGTPPNVPELQKEVKVHRALQHDYILKFMACETFDLTAIKRGLHPGLYILLELAQGGDLFDKIAPDVGVPEDLAKFYFAQMVSGMAFIHSKGVAHRDIKPENLLLKANGDLKISDFGLCAVFKHNGKTRLLSGRCGSLPYVAPELGQPVGTGYAAEPVDIWGMGVVLYTLLVGNTPWDEPSEDSPEFRAYMTGELLQYDPWTRIKGQAKAILLAMLTIDPNHRITIDGINKHPWSMTPSQLRREQMAEALTQGLRQTGMMAYADPITRASQNYNHSQVMDDGDGYTKSESQFMRGTGNITQGGLENSITTRFWLALHVQHAAELLFAYLIDMLGASNVEWADEDIGIIVRKAAGNRTVYGTFIFTSNEAVTDGVGTLVVMKRTKGSILHWRAFWWGIVRDPKIEQYVVRSD</sequence>
<dbReference type="SUPFAM" id="SSF56112">
    <property type="entry name" value="Protein kinase-like (PK-like)"/>
    <property type="match status" value="1"/>
</dbReference>
<evidence type="ECO:0000313" key="12">
    <source>
        <dbReference type="EMBL" id="KAI9638836.1"/>
    </source>
</evidence>
<evidence type="ECO:0000256" key="5">
    <source>
        <dbReference type="ARBA" id="ARBA00022777"/>
    </source>
</evidence>
<keyword evidence="6 9" id="KW-0067">ATP-binding</keyword>
<dbReference type="GO" id="GO:0005524">
    <property type="term" value="F:ATP binding"/>
    <property type="evidence" value="ECO:0007669"/>
    <property type="project" value="UniProtKB-UniRule"/>
</dbReference>
<feature type="binding site" evidence="9">
    <location>
        <position position="59"/>
    </location>
    <ligand>
        <name>ATP</name>
        <dbReference type="ChEBI" id="CHEBI:30616"/>
    </ligand>
</feature>
<dbReference type="PANTHER" id="PTHR43895:SF32">
    <property type="entry name" value="SERINE_THREONINE-PROTEIN KINASE CHK1"/>
    <property type="match status" value="1"/>
</dbReference>
<dbReference type="PROSITE" id="PS00107">
    <property type="entry name" value="PROTEIN_KINASE_ATP"/>
    <property type="match status" value="1"/>
</dbReference>
<evidence type="ECO:0000256" key="2">
    <source>
        <dbReference type="ARBA" id="ARBA00022527"/>
    </source>
</evidence>
<evidence type="ECO:0000313" key="13">
    <source>
        <dbReference type="Proteomes" id="UP001164286"/>
    </source>
</evidence>
<keyword evidence="5 12" id="KW-0418">Kinase</keyword>
<keyword evidence="2 10" id="KW-0723">Serine/threonine-protein kinase</keyword>
<dbReference type="PROSITE" id="PS00108">
    <property type="entry name" value="PROTEIN_KINASE_ST"/>
    <property type="match status" value="1"/>
</dbReference>
<reference evidence="12" key="1">
    <citation type="journal article" date="2022" name="G3 (Bethesda)">
        <title>High quality genome of the basidiomycete yeast Dioszegia hungarica PDD-24b-2 isolated from cloud water.</title>
        <authorList>
            <person name="Jarrige D."/>
            <person name="Haridas S."/>
            <person name="Bleykasten-Grosshans C."/>
            <person name="Joly M."/>
            <person name="Nadalig T."/>
            <person name="Sancelme M."/>
            <person name="Vuilleumier S."/>
            <person name="Grigoriev I.V."/>
            <person name="Amato P."/>
            <person name="Bringel F."/>
        </authorList>
    </citation>
    <scope>NUCLEOTIDE SEQUENCE</scope>
    <source>
        <strain evidence="12">PDD-24b-2</strain>
    </source>
</reference>
<keyword evidence="13" id="KW-1185">Reference proteome</keyword>
<evidence type="ECO:0000256" key="7">
    <source>
        <dbReference type="ARBA" id="ARBA00047899"/>
    </source>
</evidence>
<dbReference type="EC" id="2.7.11.1" evidence="1"/>
<accession>A0AA38LYD7</accession>
<comment type="similarity">
    <text evidence="10">Belongs to the protein kinase superfamily.</text>
</comment>
<dbReference type="InterPro" id="IPR011009">
    <property type="entry name" value="Kinase-like_dom_sf"/>
</dbReference>